<evidence type="ECO:0000313" key="2">
    <source>
        <dbReference type="EMBL" id="EPF75200.1"/>
    </source>
</evidence>
<name>A0A829HEY2_9GAMM</name>
<evidence type="ECO:0000256" key="1">
    <source>
        <dbReference type="SAM" id="Phobius"/>
    </source>
</evidence>
<keyword evidence="3" id="KW-1185">Reference proteome</keyword>
<accession>A0A829HEY2</accession>
<proteinExistence type="predicted"/>
<dbReference type="EMBL" id="ATGG01000026">
    <property type="protein sequence ID" value="EPF75200.1"/>
    <property type="molecule type" value="Genomic_DNA"/>
</dbReference>
<dbReference type="Proteomes" id="UP000014523">
    <property type="component" value="Unassembled WGS sequence"/>
</dbReference>
<reference evidence="2 3" key="1">
    <citation type="submission" date="2013-06" db="EMBL/GenBank/DDBJ databases">
        <title>The Genome Sequence of Acinetobacter gyllenbergii CIP 110306.</title>
        <authorList>
            <consortium name="The Broad Institute Genome Sequencing Platform"/>
            <consortium name="The Broad Institute Genome Sequencing Center for Infectious Disease"/>
            <person name="Cerqueira G."/>
            <person name="Feldgarden M."/>
            <person name="Courvalin P."/>
            <person name="Perichon B."/>
            <person name="Grillot-Courvalin C."/>
            <person name="Clermont D."/>
            <person name="Rocha E."/>
            <person name="Yoon E.-J."/>
            <person name="Nemec A."/>
            <person name="Young S.K."/>
            <person name="Zeng Q."/>
            <person name="Gargeya S."/>
            <person name="Fitzgerald M."/>
            <person name="Abouelleil A."/>
            <person name="Alvarado L."/>
            <person name="Berlin A.M."/>
            <person name="Chapman S.B."/>
            <person name="Dewar J."/>
            <person name="Goldberg J."/>
            <person name="Griggs A."/>
            <person name="Gujja S."/>
            <person name="Hansen M."/>
            <person name="Howarth C."/>
            <person name="Imamovic A."/>
            <person name="Larimer J."/>
            <person name="McCowan C."/>
            <person name="Murphy C."/>
            <person name="Pearson M."/>
            <person name="Priest M."/>
            <person name="Roberts A."/>
            <person name="Saif S."/>
            <person name="Shea T."/>
            <person name="Sykes S."/>
            <person name="Wortman J."/>
            <person name="Nusbaum C."/>
            <person name="Birren B."/>
        </authorList>
    </citation>
    <scope>NUCLEOTIDE SEQUENCE [LARGE SCALE GENOMIC DNA]</scope>
    <source>
        <strain evidence="2 3">CIP 110306</strain>
    </source>
</reference>
<keyword evidence="1" id="KW-0812">Transmembrane</keyword>
<keyword evidence="1" id="KW-1133">Transmembrane helix</keyword>
<keyword evidence="1" id="KW-0472">Membrane</keyword>
<protein>
    <submittedName>
        <fullName evidence="2">Uncharacterized protein</fullName>
    </submittedName>
</protein>
<sequence length="34" mass="4015">MENIDHWINIYSIFFSISILSVAFNLSLWVKDVV</sequence>
<evidence type="ECO:0000313" key="3">
    <source>
        <dbReference type="Proteomes" id="UP000014523"/>
    </source>
</evidence>
<comment type="caution">
    <text evidence="2">The sequence shown here is derived from an EMBL/GenBank/DDBJ whole genome shotgun (WGS) entry which is preliminary data.</text>
</comment>
<feature type="transmembrane region" description="Helical" evidence="1">
    <location>
        <begin position="6"/>
        <end position="30"/>
    </location>
</feature>
<gene>
    <name evidence="2" type="ORF">F957_03193</name>
</gene>
<organism evidence="2 3">
    <name type="scientific">Acinetobacter gyllenbergii CIP 110306 = MTCC 11365</name>
    <dbReference type="NCBI Taxonomy" id="1217657"/>
    <lineage>
        <taxon>Bacteria</taxon>
        <taxon>Pseudomonadati</taxon>
        <taxon>Pseudomonadota</taxon>
        <taxon>Gammaproteobacteria</taxon>
        <taxon>Moraxellales</taxon>
        <taxon>Moraxellaceae</taxon>
        <taxon>Acinetobacter</taxon>
    </lineage>
</organism>
<feature type="non-terminal residue" evidence="2">
    <location>
        <position position="34"/>
    </location>
</feature>
<dbReference type="AlphaFoldDB" id="A0A829HEY2"/>